<dbReference type="GO" id="GO:0005737">
    <property type="term" value="C:cytoplasm"/>
    <property type="evidence" value="ECO:0007669"/>
    <property type="project" value="UniProtKB-SubCell"/>
</dbReference>
<dbReference type="PANTHER" id="PTHR46006">
    <property type="entry name" value="RHO GUANINE NUCLEOTIDE EXCHANGE FACTOR AT 64C, ISOFORM A"/>
    <property type="match status" value="1"/>
</dbReference>
<evidence type="ECO:0000313" key="7">
    <source>
        <dbReference type="EMBL" id="KAJ3218618.1"/>
    </source>
</evidence>
<evidence type="ECO:0000256" key="2">
    <source>
        <dbReference type="ARBA" id="ARBA00022490"/>
    </source>
</evidence>
<comment type="subcellular location">
    <subcellularLocation>
        <location evidence="1">Cytoplasm</location>
    </subcellularLocation>
</comment>
<dbReference type="AlphaFoldDB" id="A0AAD5U279"/>
<feature type="transmembrane region" description="Helical" evidence="4">
    <location>
        <begin position="764"/>
        <end position="791"/>
    </location>
</feature>
<evidence type="ECO:0000256" key="4">
    <source>
        <dbReference type="SAM" id="Phobius"/>
    </source>
</evidence>
<dbReference type="InterPro" id="IPR051480">
    <property type="entry name" value="Endocytic_GEF_Adapter"/>
</dbReference>
<organism evidence="7 8">
    <name type="scientific">Clydaea vesicula</name>
    <dbReference type="NCBI Taxonomy" id="447962"/>
    <lineage>
        <taxon>Eukaryota</taxon>
        <taxon>Fungi</taxon>
        <taxon>Fungi incertae sedis</taxon>
        <taxon>Chytridiomycota</taxon>
        <taxon>Chytridiomycota incertae sedis</taxon>
        <taxon>Chytridiomycetes</taxon>
        <taxon>Lobulomycetales</taxon>
        <taxon>Lobulomycetaceae</taxon>
        <taxon>Clydaea</taxon>
    </lineage>
</organism>
<feature type="region of interest" description="Disordered" evidence="3">
    <location>
        <begin position="589"/>
        <end position="614"/>
    </location>
</feature>
<keyword evidence="4" id="KW-1133">Transmembrane helix</keyword>
<evidence type="ECO:0000259" key="6">
    <source>
        <dbReference type="PROSITE" id="PS50010"/>
    </source>
</evidence>
<dbReference type="PROSITE" id="PS50010">
    <property type="entry name" value="DH_2"/>
    <property type="match status" value="1"/>
</dbReference>
<dbReference type="SUPFAM" id="SSF50729">
    <property type="entry name" value="PH domain-like"/>
    <property type="match status" value="1"/>
</dbReference>
<keyword evidence="8" id="KW-1185">Reference proteome</keyword>
<name>A0AAD5U279_9FUNG</name>
<accession>A0AAD5U279</accession>
<keyword evidence="2" id="KW-0963">Cytoplasm</keyword>
<dbReference type="GO" id="GO:0005085">
    <property type="term" value="F:guanyl-nucleotide exchange factor activity"/>
    <property type="evidence" value="ECO:0007669"/>
    <property type="project" value="InterPro"/>
</dbReference>
<gene>
    <name evidence="7" type="primary">MYO20_1</name>
    <name evidence="7" type="ORF">HK099_005000</name>
</gene>
<dbReference type="SMART" id="SM00325">
    <property type="entry name" value="RhoGEF"/>
    <property type="match status" value="1"/>
</dbReference>
<feature type="domain" description="DH" evidence="6">
    <location>
        <begin position="131"/>
        <end position="322"/>
    </location>
</feature>
<dbReference type="Gene3D" id="2.30.29.30">
    <property type="entry name" value="Pleckstrin-homology domain (PH domain)/Phosphotyrosine-binding domain (PTB)"/>
    <property type="match status" value="1"/>
</dbReference>
<feature type="compositionally biased region" description="Polar residues" evidence="3">
    <location>
        <begin position="603"/>
        <end position="614"/>
    </location>
</feature>
<keyword evidence="4" id="KW-0472">Membrane</keyword>
<dbReference type="SUPFAM" id="SSF48065">
    <property type="entry name" value="DBL homology domain (DH-domain)"/>
    <property type="match status" value="1"/>
</dbReference>
<dbReference type="SMART" id="SM00233">
    <property type="entry name" value="PH"/>
    <property type="match status" value="1"/>
</dbReference>
<dbReference type="InterPro" id="IPR011993">
    <property type="entry name" value="PH-like_dom_sf"/>
</dbReference>
<comment type="caution">
    <text evidence="7">The sequence shown here is derived from an EMBL/GenBank/DDBJ whole genome shotgun (WGS) entry which is preliminary data.</text>
</comment>
<dbReference type="PROSITE" id="PS50003">
    <property type="entry name" value="PH_DOMAIN"/>
    <property type="match status" value="1"/>
</dbReference>
<evidence type="ECO:0000256" key="1">
    <source>
        <dbReference type="ARBA" id="ARBA00004496"/>
    </source>
</evidence>
<feature type="transmembrane region" description="Helical" evidence="4">
    <location>
        <begin position="841"/>
        <end position="871"/>
    </location>
</feature>
<dbReference type="Proteomes" id="UP001211065">
    <property type="component" value="Unassembled WGS sequence"/>
</dbReference>
<evidence type="ECO:0000259" key="5">
    <source>
        <dbReference type="PROSITE" id="PS50003"/>
    </source>
</evidence>
<dbReference type="PANTHER" id="PTHR46006:SF6">
    <property type="entry name" value="INTERSECTIN-2 ISOFORM X1"/>
    <property type="match status" value="1"/>
</dbReference>
<feature type="domain" description="PH" evidence="5">
    <location>
        <begin position="349"/>
        <end position="458"/>
    </location>
</feature>
<dbReference type="EMBL" id="JADGJW010000372">
    <property type="protein sequence ID" value="KAJ3218618.1"/>
    <property type="molecule type" value="Genomic_DNA"/>
</dbReference>
<protein>
    <submittedName>
        <fullName evidence="7">Myosin 10A, isoform D</fullName>
    </submittedName>
</protein>
<sequence>MKKDSNNLDRFSNSSSFDSIHTLNNEPNSNYFIDSPNTSDTITFDISDTDSTVSDKRLSKDSKEIFLDDSFCINNSKTINIGGVLSKGKWNQVFIADLIDLNYILENNLATETNENYVVLNIDNLAKEEVLKQEVIYELIVTEIEYIRDLKLIANTFKLVLLNNFILSENDVKTLFCNVDNLIPLHEKLLKNLLDSRSKNGLFENISLSFMNMNAFQFEYSIYCVNHTEAMNLLTRKKTDENFQIFLKECILKPECRNLDLSSFLLKPIQRIMKYPLLIKEIVKIEEKISQLNFNSTENIYLKDLEIALEKIKFCCERINEKTKEEENKSKMRDILNKLNITDFSNHRKVLIDGNLIKHSSGKLTKNQNIRYAVLFNDLFILCNDLKSDLSSKTAFKLVPIKSVLQLADLGVKKLNKEDRHLFEIVFVDNKKQRNLELSTSTNTEKNAWLECFTNAIKNFVEPNLIKENKRAWKELPTPPSKELNVNKMDNFRLQNESFGSLLDSSILEEFERITSSPEISSNISGNSIKTIGSFAVSNTIPKRNDSLATKKFIELNDTLDTNNSESVSPFQLPVFKSEPKFTLFNFNENQEQSDDERKIPQNEESNTKANNFQSQLSISLPNFNLATIEKKKDNLTHFKNSNSNLNLPLKSYSVGSSNIIKTSKSEEKIQKSTFITDNPVCREEVQNRVMDGSNNIEITDKASEISEISEKNLALKKRSSFYDNLKDLTSGSTLKRRSTLSKVYNKISKFEKINEKPKIFEGLATFVLLLVFKNFFLLSLFLSFSTLAVFSSFLQKKVEADTINANANDTSENNIESVNIVSQENVASSTINENSSVFQLFFGFLILGLVVFMFSYPNLFIVLFSLWVVFVF</sequence>
<dbReference type="Gene3D" id="1.20.900.10">
    <property type="entry name" value="Dbl homology (DH) domain"/>
    <property type="match status" value="1"/>
</dbReference>
<dbReference type="Pfam" id="PF00169">
    <property type="entry name" value="PH"/>
    <property type="match status" value="1"/>
</dbReference>
<dbReference type="InterPro" id="IPR035899">
    <property type="entry name" value="DBL_dom_sf"/>
</dbReference>
<evidence type="ECO:0000313" key="8">
    <source>
        <dbReference type="Proteomes" id="UP001211065"/>
    </source>
</evidence>
<dbReference type="Pfam" id="PF00621">
    <property type="entry name" value="RhoGEF"/>
    <property type="match status" value="1"/>
</dbReference>
<keyword evidence="4" id="KW-0812">Transmembrane</keyword>
<dbReference type="InterPro" id="IPR001849">
    <property type="entry name" value="PH_domain"/>
</dbReference>
<reference evidence="7" key="1">
    <citation type="submission" date="2020-05" db="EMBL/GenBank/DDBJ databases">
        <title>Phylogenomic resolution of chytrid fungi.</title>
        <authorList>
            <person name="Stajich J.E."/>
            <person name="Amses K."/>
            <person name="Simmons R."/>
            <person name="Seto K."/>
            <person name="Myers J."/>
            <person name="Bonds A."/>
            <person name="Quandt C.A."/>
            <person name="Barry K."/>
            <person name="Liu P."/>
            <person name="Grigoriev I."/>
            <person name="Longcore J.E."/>
            <person name="James T.Y."/>
        </authorList>
    </citation>
    <scope>NUCLEOTIDE SEQUENCE</scope>
    <source>
        <strain evidence="7">JEL0476</strain>
    </source>
</reference>
<dbReference type="GO" id="GO:0035025">
    <property type="term" value="P:positive regulation of Rho protein signal transduction"/>
    <property type="evidence" value="ECO:0007669"/>
    <property type="project" value="TreeGrafter"/>
</dbReference>
<proteinExistence type="predicted"/>
<dbReference type="CDD" id="cd00160">
    <property type="entry name" value="RhoGEF"/>
    <property type="match status" value="1"/>
</dbReference>
<evidence type="ECO:0000256" key="3">
    <source>
        <dbReference type="SAM" id="MobiDB-lite"/>
    </source>
</evidence>
<dbReference type="InterPro" id="IPR000219">
    <property type="entry name" value="DH_dom"/>
</dbReference>